<keyword evidence="1" id="KW-0732">Signal</keyword>
<feature type="signal peptide" evidence="1">
    <location>
        <begin position="1"/>
        <end position="21"/>
    </location>
</feature>
<gene>
    <name evidence="2" type="ORF">GLOINDRAFT_339961</name>
</gene>
<dbReference type="AlphaFoldDB" id="U9SP85"/>
<protein>
    <submittedName>
        <fullName evidence="2">Uncharacterized protein</fullName>
    </submittedName>
</protein>
<dbReference type="EMBL" id="KI299332">
    <property type="protein sequence ID" value="ERZ97773.1"/>
    <property type="molecule type" value="Genomic_DNA"/>
</dbReference>
<reference evidence="2" key="1">
    <citation type="submission" date="2013-07" db="EMBL/GenBank/DDBJ databases">
        <title>The genome of an arbuscular mycorrhizal fungus provides insights into the evolution of the oldest plant symbiosis.</title>
        <authorList>
            <consortium name="DOE Joint Genome Institute"/>
            <person name="Tisserant E."/>
            <person name="Malbreil M."/>
            <person name="Kuo A."/>
            <person name="Kohler A."/>
            <person name="Symeonidi A."/>
            <person name="Balestrini R."/>
            <person name="Charron P."/>
            <person name="Duensing N."/>
            <person name="Frei-dit-Frey N."/>
            <person name="Gianinazzi-Pearson V."/>
            <person name="Gilbert B."/>
            <person name="Handa Y."/>
            <person name="Hijri M."/>
            <person name="Kaul R."/>
            <person name="Kawaguchi M."/>
            <person name="Krajinski F."/>
            <person name="Lammers P."/>
            <person name="Lapierre D."/>
            <person name="Masclaux F.G."/>
            <person name="Murat C."/>
            <person name="Morin E."/>
            <person name="Ndikumana S."/>
            <person name="Pagni M."/>
            <person name="Petitpierre D."/>
            <person name="Requena N."/>
            <person name="Rosikiewicz P."/>
            <person name="Riley R."/>
            <person name="Saito K."/>
            <person name="San Clemente H."/>
            <person name="Shapiro H."/>
            <person name="van Tuinen D."/>
            <person name="Becard G."/>
            <person name="Bonfante P."/>
            <person name="Paszkowski U."/>
            <person name="Shachar-Hill Y."/>
            <person name="Young J.P."/>
            <person name="Sanders I.R."/>
            <person name="Henrissat B."/>
            <person name="Rensing S.A."/>
            <person name="Grigoriev I.V."/>
            <person name="Corradi N."/>
            <person name="Roux C."/>
            <person name="Martin F."/>
        </authorList>
    </citation>
    <scope>NUCLEOTIDE SEQUENCE</scope>
    <source>
        <strain evidence="2">DAOM 197198</strain>
    </source>
</reference>
<name>U9SP85_RHIID</name>
<accession>U9SP85</accession>
<evidence type="ECO:0000313" key="2">
    <source>
        <dbReference type="EMBL" id="ERZ97773.1"/>
    </source>
</evidence>
<dbReference type="HOGENOM" id="CLU_2997651_0_0_1"/>
<evidence type="ECO:0000256" key="1">
    <source>
        <dbReference type="SAM" id="SignalP"/>
    </source>
</evidence>
<organism evidence="2">
    <name type="scientific">Rhizophagus irregularis (strain DAOM 181602 / DAOM 197198 / MUCL 43194)</name>
    <name type="common">Arbuscular mycorrhizal fungus</name>
    <name type="synonym">Glomus intraradices</name>
    <dbReference type="NCBI Taxonomy" id="747089"/>
    <lineage>
        <taxon>Eukaryota</taxon>
        <taxon>Fungi</taxon>
        <taxon>Fungi incertae sedis</taxon>
        <taxon>Mucoromycota</taxon>
        <taxon>Glomeromycotina</taxon>
        <taxon>Glomeromycetes</taxon>
        <taxon>Glomerales</taxon>
        <taxon>Glomeraceae</taxon>
        <taxon>Rhizophagus</taxon>
    </lineage>
</organism>
<proteinExistence type="predicted"/>
<feature type="chain" id="PRO_5004689841" evidence="1">
    <location>
        <begin position="22"/>
        <end position="57"/>
    </location>
</feature>
<sequence length="57" mass="6672">MGDDLLVNLLVLSLVSFGLHASKPIRNLFRTCNFKFDPFDYWFKYKTSCALHNIITF</sequence>